<dbReference type="InterPro" id="IPR012338">
    <property type="entry name" value="Beta-lactam/transpept-like"/>
</dbReference>
<dbReference type="Pfam" id="PF00144">
    <property type="entry name" value="Beta-lactamase"/>
    <property type="match status" value="1"/>
</dbReference>
<comment type="caution">
    <text evidence="2">The sequence shown here is derived from an EMBL/GenBank/DDBJ whole genome shotgun (WGS) entry which is preliminary data.</text>
</comment>
<dbReference type="OrthoDB" id="9797709at2"/>
<dbReference type="PANTHER" id="PTHR46825">
    <property type="entry name" value="D-ALANYL-D-ALANINE-CARBOXYPEPTIDASE/ENDOPEPTIDASE AMPH"/>
    <property type="match status" value="1"/>
</dbReference>
<gene>
    <name evidence="2" type="ORF">EZE20_14910</name>
</gene>
<dbReference type="InterPro" id="IPR050491">
    <property type="entry name" value="AmpC-like"/>
</dbReference>
<dbReference type="AlphaFoldDB" id="A0A4R4KCL6"/>
<dbReference type="PANTHER" id="PTHR46825:SF9">
    <property type="entry name" value="BETA-LACTAMASE-RELATED DOMAIN-CONTAINING PROTEIN"/>
    <property type="match status" value="1"/>
</dbReference>
<dbReference type="InterPro" id="IPR001466">
    <property type="entry name" value="Beta-lactam-related"/>
</dbReference>
<evidence type="ECO:0000313" key="3">
    <source>
        <dbReference type="Proteomes" id="UP000295706"/>
    </source>
</evidence>
<dbReference type="SUPFAM" id="SSF56601">
    <property type="entry name" value="beta-lactamase/transpeptidase-like"/>
    <property type="match status" value="1"/>
</dbReference>
<dbReference type="Proteomes" id="UP000295706">
    <property type="component" value="Unassembled WGS sequence"/>
</dbReference>
<accession>A0A4R4KCL6</accession>
<dbReference type="EMBL" id="SMJU01000008">
    <property type="protein sequence ID" value="TDB64221.1"/>
    <property type="molecule type" value="Genomic_DNA"/>
</dbReference>
<feature type="domain" description="Beta-lactamase-related" evidence="1">
    <location>
        <begin position="35"/>
        <end position="372"/>
    </location>
</feature>
<reference evidence="2 3" key="1">
    <citation type="submission" date="2019-02" db="EMBL/GenBank/DDBJ databases">
        <title>Arundinibacter roseus gen. nov., sp. nov., a new member of the family Cytophagaceae.</title>
        <authorList>
            <person name="Szuroczki S."/>
            <person name="Khayer B."/>
            <person name="Sproer C."/>
            <person name="Toumi M."/>
            <person name="Szabo A."/>
            <person name="Felfoldi T."/>
            <person name="Schumann P."/>
            <person name="Toth E."/>
        </authorList>
    </citation>
    <scope>NUCLEOTIDE SEQUENCE [LARGE SCALE GENOMIC DNA]</scope>
    <source>
        <strain evidence="2 3">DMA-k-7a</strain>
    </source>
</reference>
<sequence>MSTILVVPVCAQTYQPPVFTDVERQKRIEEVYPIIDKLYEDFAEKNRIPGLVYGLVVDGKLMYSKSLGFTDLSKKMPVTSQSLFRVASMSKSFTAMAILQLRDAGKLSLDDAAERYIPEMKNLKLLTTDAPSITLRHLLTHAAGFPEDNPWGDRQLDATNEELMAFVKNQISFSNAPGIEYEYSNLGFTLLGYIIEKVSGKTYQNYINENILTPLGMTHSAWEYTDIPAEQLAHGYRWIDNAWTEVPLLHDGAYGAMGGLISSLDDFSKYVALHMAAWPPRNEPDNGPLRRSSLREMHHPWNFSGSNPTYTFPDGRMCGITTAYAYGLSWLRDCDGREFVGHSGGLPGFGSNWRFLPEYGIGIISFANRTYAPTTPINLQVLDTLIRKANLTPRQLPASVILKQRQQELTRLLPAWTNAEASGLFAENFFDDYALAALQQEAKRMFEKAGKIIKVHEIIPENQLRGSYLLEGEKSNLRVSFTLTPENQPLIQEYRLREVEK</sequence>
<dbReference type="GO" id="GO:0016787">
    <property type="term" value="F:hydrolase activity"/>
    <property type="evidence" value="ECO:0007669"/>
    <property type="project" value="UniProtKB-KW"/>
</dbReference>
<protein>
    <submittedName>
        <fullName evidence="2">Class A beta-lactamase-related serine hydrolase</fullName>
    </submittedName>
</protein>
<dbReference type="RefSeq" id="WP_132119016.1">
    <property type="nucleotide sequence ID" value="NZ_SMJU01000008.1"/>
</dbReference>
<evidence type="ECO:0000313" key="2">
    <source>
        <dbReference type="EMBL" id="TDB64221.1"/>
    </source>
</evidence>
<keyword evidence="2" id="KW-0378">Hydrolase</keyword>
<name>A0A4R4KCL6_9BACT</name>
<keyword evidence="3" id="KW-1185">Reference proteome</keyword>
<organism evidence="2 3">
    <name type="scientific">Arundinibacter roseus</name>
    <dbReference type="NCBI Taxonomy" id="2070510"/>
    <lineage>
        <taxon>Bacteria</taxon>
        <taxon>Pseudomonadati</taxon>
        <taxon>Bacteroidota</taxon>
        <taxon>Cytophagia</taxon>
        <taxon>Cytophagales</taxon>
        <taxon>Spirosomataceae</taxon>
        <taxon>Arundinibacter</taxon>
    </lineage>
</organism>
<proteinExistence type="predicted"/>
<evidence type="ECO:0000259" key="1">
    <source>
        <dbReference type="Pfam" id="PF00144"/>
    </source>
</evidence>
<dbReference type="Gene3D" id="3.40.710.10">
    <property type="entry name" value="DD-peptidase/beta-lactamase superfamily"/>
    <property type="match status" value="1"/>
</dbReference>